<accession>A0A0A9EWX7</accession>
<evidence type="ECO:0000313" key="1">
    <source>
        <dbReference type="EMBL" id="JAE02391.1"/>
    </source>
</evidence>
<reference evidence="1" key="2">
    <citation type="journal article" date="2015" name="Data Brief">
        <title>Shoot transcriptome of the giant reed, Arundo donax.</title>
        <authorList>
            <person name="Barrero R.A."/>
            <person name="Guerrero F.D."/>
            <person name="Moolhuijzen P."/>
            <person name="Goolsby J.A."/>
            <person name="Tidwell J."/>
            <person name="Bellgard S.E."/>
            <person name="Bellgard M.I."/>
        </authorList>
    </citation>
    <scope>NUCLEOTIDE SEQUENCE</scope>
    <source>
        <tissue evidence="1">Shoot tissue taken approximately 20 cm above the soil surface</tissue>
    </source>
</reference>
<dbReference type="EMBL" id="GBRH01195505">
    <property type="protein sequence ID" value="JAE02391.1"/>
    <property type="molecule type" value="Transcribed_RNA"/>
</dbReference>
<protein>
    <submittedName>
        <fullName evidence="1">Uncharacterized protein</fullName>
    </submittedName>
</protein>
<reference evidence="1" key="1">
    <citation type="submission" date="2014-09" db="EMBL/GenBank/DDBJ databases">
        <authorList>
            <person name="Magalhaes I.L.F."/>
            <person name="Oliveira U."/>
            <person name="Santos F.R."/>
            <person name="Vidigal T.H.D.A."/>
            <person name="Brescovit A.D."/>
            <person name="Santos A.J."/>
        </authorList>
    </citation>
    <scope>NUCLEOTIDE SEQUENCE</scope>
    <source>
        <tissue evidence="1">Shoot tissue taken approximately 20 cm above the soil surface</tissue>
    </source>
</reference>
<proteinExistence type="predicted"/>
<dbReference type="AlphaFoldDB" id="A0A0A9EWX7"/>
<organism evidence="1">
    <name type="scientific">Arundo donax</name>
    <name type="common">Giant reed</name>
    <name type="synonym">Donax arundinaceus</name>
    <dbReference type="NCBI Taxonomy" id="35708"/>
    <lineage>
        <taxon>Eukaryota</taxon>
        <taxon>Viridiplantae</taxon>
        <taxon>Streptophyta</taxon>
        <taxon>Embryophyta</taxon>
        <taxon>Tracheophyta</taxon>
        <taxon>Spermatophyta</taxon>
        <taxon>Magnoliopsida</taxon>
        <taxon>Liliopsida</taxon>
        <taxon>Poales</taxon>
        <taxon>Poaceae</taxon>
        <taxon>PACMAD clade</taxon>
        <taxon>Arundinoideae</taxon>
        <taxon>Arundineae</taxon>
        <taxon>Arundo</taxon>
    </lineage>
</organism>
<name>A0A0A9EWX7_ARUDO</name>
<sequence length="51" mass="6070">MSWYQVPAMHQYSPVRPLYLFFCALDHELFHIKGMDCSLQTIWVVVCKLSH</sequence>